<keyword evidence="9" id="KW-0812">Transmembrane</keyword>
<evidence type="ECO:0000256" key="8">
    <source>
        <dbReference type="ARBA" id="ARBA00051245"/>
    </source>
</evidence>
<keyword evidence="9" id="KW-0472">Membrane</keyword>
<keyword evidence="5 12" id="KW-0418">Kinase</keyword>
<evidence type="ECO:0000256" key="9">
    <source>
        <dbReference type="SAM" id="Phobius"/>
    </source>
</evidence>
<evidence type="ECO:0000256" key="6">
    <source>
        <dbReference type="ARBA" id="ARBA00022840"/>
    </source>
</evidence>
<proteinExistence type="inferred from homology"/>
<evidence type="ECO:0000313" key="13">
    <source>
        <dbReference type="Proteomes" id="UP000323426"/>
    </source>
</evidence>
<dbReference type="InterPro" id="IPR025669">
    <property type="entry name" value="AAA_dom"/>
</dbReference>
<evidence type="ECO:0000259" key="11">
    <source>
        <dbReference type="Pfam" id="PF13807"/>
    </source>
</evidence>
<dbReference type="EC" id="2.7.10.2" evidence="2"/>
<comment type="similarity">
    <text evidence="1">Belongs to the CpsD/CapB family.</text>
</comment>
<dbReference type="InterPro" id="IPR050445">
    <property type="entry name" value="Bact_polysacc_biosynth/exp"/>
</dbReference>
<comment type="catalytic activity">
    <reaction evidence="8">
        <text>L-tyrosyl-[protein] + ATP = O-phospho-L-tyrosyl-[protein] + ADP + H(+)</text>
        <dbReference type="Rhea" id="RHEA:10596"/>
        <dbReference type="Rhea" id="RHEA-COMP:10136"/>
        <dbReference type="Rhea" id="RHEA-COMP:20101"/>
        <dbReference type="ChEBI" id="CHEBI:15378"/>
        <dbReference type="ChEBI" id="CHEBI:30616"/>
        <dbReference type="ChEBI" id="CHEBI:46858"/>
        <dbReference type="ChEBI" id="CHEBI:61978"/>
        <dbReference type="ChEBI" id="CHEBI:456216"/>
        <dbReference type="EC" id="2.7.10.2"/>
    </reaction>
</comment>
<evidence type="ECO:0000256" key="2">
    <source>
        <dbReference type="ARBA" id="ARBA00011903"/>
    </source>
</evidence>
<dbReference type="InterPro" id="IPR005702">
    <property type="entry name" value="Wzc-like_C"/>
</dbReference>
<organism evidence="12 13">
    <name type="scientific">Adhaeribacter rhizoryzae</name>
    <dbReference type="NCBI Taxonomy" id="2607907"/>
    <lineage>
        <taxon>Bacteria</taxon>
        <taxon>Pseudomonadati</taxon>
        <taxon>Bacteroidota</taxon>
        <taxon>Cytophagia</taxon>
        <taxon>Cytophagales</taxon>
        <taxon>Hymenobacteraceae</taxon>
        <taxon>Adhaeribacter</taxon>
    </lineage>
</organism>
<evidence type="ECO:0000256" key="5">
    <source>
        <dbReference type="ARBA" id="ARBA00022777"/>
    </source>
</evidence>
<dbReference type="PANTHER" id="PTHR32309">
    <property type="entry name" value="TYROSINE-PROTEIN KINASE"/>
    <property type="match status" value="1"/>
</dbReference>
<accession>A0A5M6DMK8</accession>
<evidence type="ECO:0000256" key="3">
    <source>
        <dbReference type="ARBA" id="ARBA00022679"/>
    </source>
</evidence>
<protein>
    <recommendedName>
        <fullName evidence="2">non-specific protein-tyrosine kinase</fullName>
        <ecNumber evidence="2">2.7.10.2</ecNumber>
    </recommendedName>
</protein>
<dbReference type="PANTHER" id="PTHR32309:SF13">
    <property type="entry name" value="FERRIC ENTEROBACTIN TRANSPORT PROTEIN FEPE"/>
    <property type="match status" value="1"/>
</dbReference>
<dbReference type="GO" id="GO:0005524">
    <property type="term" value="F:ATP binding"/>
    <property type="evidence" value="ECO:0007669"/>
    <property type="project" value="UniProtKB-KW"/>
</dbReference>
<dbReference type="GO" id="GO:0004715">
    <property type="term" value="F:non-membrane spanning protein tyrosine kinase activity"/>
    <property type="evidence" value="ECO:0007669"/>
    <property type="project" value="UniProtKB-EC"/>
</dbReference>
<evidence type="ECO:0000256" key="7">
    <source>
        <dbReference type="ARBA" id="ARBA00023137"/>
    </source>
</evidence>
<keyword evidence="6" id="KW-0067">ATP-binding</keyword>
<reference evidence="12 13" key="1">
    <citation type="submission" date="2019-09" db="EMBL/GenBank/DDBJ databases">
        <title>Genome sequence and assembly of Adhaeribacter sp.</title>
        <authorList>
            <person name="Chhetri G."/>
        </authorList>
    </citation>
    <scope>NUCLEOTIDE SEQUENCE [LARGE SCALE GENOMIC DNA]</scope>
    <source>
        <strain evidence="12 13">DK36</strain>
    </source>
</reference>
<dbReference type="Proteomes" id="UP000323426">
    <property type="component" value="Unassembled WGS sequence"/>
</dbReference>
<dbReference type="InterPro" id="IPR032807">
    <property type="entry name" value="GNVR"/>
</dbReference>
<dbReference type="Pfam" id="PF13807">
    <property type="entry name" value="GNVR"/>
    <property type="match status" value="1"/>
</dbReference>
<keyword evidence="7" id="KW-0829">Tyrosine-protein kinase</keyword>
<dbReference type="AlphaFoldDB" id="A0A5M6DMK8"/>
<dbReference type="NCBIfam" id="TIGR01007">
    <property type="entry name" value="eps_fam"/>
    <property type="match status" value="1"/>
</dbReference>
<evidence type="ECO:0000313" key="12">
    <source>
        <dbReference type="EMBL" id="KAA5548778.1"/>
    </source>
</evidence>
<gene>
    <name evidence="12" type="ORF">F0145_04505</name>
</gene>
<name>A0A5M6DMK8_9BACT</name>
<feature type="domain" description="Tyrosine-protein kinase G-rich" evidence="11">
    <location>
        <begin position="447"/>
        <end position="526"/>
    </location>
</feature>
<sequence length="783" mass="89012">MDLLQPPRVNKKTTFKNRLLLKRLLAHKYLFLVSVLLFLTGGYFHNLYTPPVYMVKSSVLVKEADPGQTDMAHILYEKQGSVEAPPKNMADEIAILKSYPFIYRTMRTLNFRVSYYTKDRLTTREMYEKLPFRVSFIDSTLTNTVTGSPFQITFIDKNYYTLENEGYQLTKENPQWKTQHKVGETVTVNGNPILVEVTPDFDPAQHARKPFEFIIHDWSDLVMSAKANVSILFPENESSVLDIYYETSIPQKGIDFLNAYTQQYIDYKYENKNKAATQTLDFIDEQLTAFRSTLTQIEKQKEAFKAENTYSEANSMTDRGLTALSELENSKAALIVSERYYNSILESLRSERNLDRLVVPSSIGINDPLLNNLINQLVELQIERNSFSSGGQTKNPVYQELTIKINNIKRTLRENLNSLLASNRIQINQINSRSRTFQESVNQVPKAERQFVNIDRLYTLNSTIYQLLLQKKVEAGIIKASATIQNRVIEPAYNESGAPIQPKKTNTYILALLLGLGLPFAFVWLKGALNNKIVSKDDVMSLTSMPVLGTIYHNTTSSPYAITTNSRTAISESFRVLRSTLNSMSVNKSSQVLLVTSTSSGEGKTFNSINIASSLALARKKTILLNLDLRIYSQLHKLMKQEVGMSSYLNGDVAIKDIIFPTDNPMLDTIATGPLPNNPAELILDDRFPLLINHLRDNYDYIIIDSPPLGIVSDPFIIARYTDLNILVIRQNYTPKDKLVELDSMYQEGRIRNVGIILNDVPASNDKYQYGYFSEDKKKVKAL</sequence>
<feature type="transmembrane region" description="Helical" evidence="9">
    <location>
        <begin position="29"/>
        <end position="48"/>
    </location>
</feature>
<evidence type="ECO:0000259" key="10">
    <source>
        <dbReference type="Pfam" id="PF13614"/>
    </source>
</evidence>
<dbReference type="SUPFAM" id="SSF52540">
    <property type="entry name" value="P-loop containing nucleoside triphosphate hydrolases"/>
    <property type="match status" value="1"/>
</dbReference>
<dbReference type="InterPro" id="IPR027417">
    <property type="entry name" value="P-loop_NTPase"/>
</dbReference>
<dbReference type="EMBL" id="VWSF01000002">
    <property type="protein sequence ID" value="KAA5548778.1"/>
    <property type="molecule type" value="Genomic_DNA"/>
</dbReference>
<dbReference type="CDD" id="cd05387">
    <property type="entry name" value="BY-kinase"/>
    <property type="match status" value="1"/>
</dbReference>
<keyword evidence="13" id="KW-1185">Reference proteome</keyword>
<keyword evidence="3 12" id="KW-0808">Transferase</keyword>
<keyword evidence="4" id="KW-0547">Nucleotide-binding</keyword>
<keyword evidence="9" id="KW-1133">Transmembrane helix</keyword>
<feature type="domain" description="AAA" evidence="10">
    <location>
        <begin position="594"/>
        <end position="711"/>
    </location>
</feature>
<dbReference type="Pfam" id="PF13614">
    <property type="entry name" value="AAA_31"/>
    <property type="match status" value="1"/>
</dbReference>
<dbReference type="Gene3D" id="3.40.50.300">
    <property type="entry name" value="P-loop containing nucleotide triphosphate hydrolases"/>
    <property type="match status" value="1"/>
</dbReference>
<evidence type="ECO:0000256" key="4">
    <source>
        <dbReference type="ARBA" id="ARBA00022741"/>
    </source>
</evidence>
<dbReference type="GO" id="GO:0005886">
    <property type="term" value="C:plasma membrane"/>
    <property type="evidence" value="ECO:0007669"/>
    <property type="project" value="TreeGrafter"/>
</dbReference>
<comment type="caution">
    <text evidence="12">The sequence shown here is derived from an EMBL/GenBank/DDBJ whole genome shotgun (WGS) entry which is preliminary data.</text>
</comment>
<evidence type="ECO:0000256" key="1">
    <source>
        <dbReference type="ARBA" id="ARBA00007316"/>
    </source>
</evidence>